<dbReference type="Proteomes" id="UP000478052">
    <property type="component" value="Unassembled WGS sequence"/>
</dbReference>
<name>A0A6G0XYA1_APHCR</name>
<accession>A0A6G0XYA1</accession>
<dbReference type="PANTHER" id="PTHR33053">
    <property type="entry name" value="PROTEIN, PUTATIVE-RELATED"/>
    <property type="match status" value="1"/>
</dbReference>
<dbReference type="EMBL" id="VUJU01007456">
    <property type="protein sequence ID" value="KAF0745529.1"/>
    <property type="molecule type" value="Genomic_DNA"/>
</dbReference>
<reference evidence="1 2" key="1">
    <citation type="submission" date="2019-08" db="EMBL/GenBank/DDBJ databases">
        <title>Whole genome of Aphis craccivora.</title>
        <authorList>
            <person name="Voronova N.V."/>
            <person name="Shulinski R.S."/>
            <person name="Bandarenka Y.V."/>
            <person name="Zhorov D.G."/>
            <person name="Warner D."/>
        </authorList>
    </citation>
    <scope>NUCLEOTIDE SEQUENCE [LARGE SCALE GENOMIC DNA]</scope>
    <source>
        <strain evidence="1">180601</strain>
        <tissue evidence="1">Whole Body</tissue>
    </source>
</reference>
<sequence length="678" mass="77683">MYKHLSACSKRRKIKEEIEAFNLDTAPEPYSCLSISSLDLESQPVGGSSLVRNMPVTDSCNIDHEVEFAKKNLYTFSSDIEENTIRLEILNDQQYSNVSIDDVELNNYSFESELAQWALHNNITHTALNGILTILKKHECFSCLPKDARTLLKTKSVECNNSIKEVNPDSTSNEEIKLVVGIDGLPISKSNSTQFWPILAYIRSIANNVFPIGVYCGTQKPNDSNDYLKDFVTEAEQLILNGIYINGKFYKVVLDVVCCGVPAKSFILKIKGHNGFYSCSRCKIEGEYIENRLSFPYSEPSNRPSERTHQDYVQRAQISHHVFSNNSCLVEIPRFDIVKGFSLDYMHLVCLGVVKKLIMLWMKGPLNVRLPSWKINQLSELIVNLKPVFVCEFSRKPRTLIEVARWKATEFRSFLLYIGPIVLDKVLSNHCFKNFKALSVAMTILLTPGLSEFVQFARDLLEYFVKSFEQIYGRHLVSSNIHGLIHLVDDYQRYGPLDLCSAFPFENYMKVLKTMLRKPDKPLKQIVKRYHEGSNLVIQPTKTKLKTYSILGPHNRGPLVDNMTINPQYSTLVKDNFKIKSKIDAESYFCTNNNDIVKLVNIAHLKATGEAILIGKKFIQKKYFYNQPIRSSLLNIYEVEQLSDDFDYWHISDIKNKIMIFPRNSNLLIAIPLLHTVL</sequence>
<evidence type="ECO:0000313" key="2">
    <source>
        <dbReference type="Proteomes" id="UP000478052"/>
    </source>
</evidence>
<proteinExistence type="predicted"/>
<protein>
    <recommendedName>
        <fullName evidence="3">DUF4806 domain-containing protein</fullName>
    </recommendedName>
</protein>
<comment type="caution">
    <text evidence="1">The sequence shown here is derived from an EMBL/GenBank/DDBJ whole genome shotgun (WGS) entry which is preliminary data.</text>
</comment>
<organism evidence="1 2">
    <name type="scientific">Aphis craccivora</name>
    <name type="common">Cowpea aphid</name>
    <dbReference type="NCBI Taxonomy" id="307492"/>
    <lineage>
        <taxon>Eukaryota</taxon>
        <taxon>Metazoa</taxon>
        <taxon>Ecdysozoa</taxon>
        <taxon>Arthropoda</taxon>
        <taxon>Hexapoda</taxon>
        <taxon>Insecta</taxon>
        <taxon>Pterygota</taxon>
        <taxon>Neoptera</taxon>
        <taxon>Paraneoptera</taxon>
        <taxon>Hemiptera</taxon>
        <taxon>Sternorrhyncha</taxon>
        <taxon>Aphidomorpha</taxon>
        <taxon>Aphidoidea</taxon>
        <taxon>Aphididae</taxon>
        <taxon>Aphidini</taxon>
        <taxon>Aphis</taxon>
        <taxon>Aphis</taxon>
    </lineage>
</organism>
<dbReference type="OrthoDB" id="10015795at2759"/>
<dbReference type="PANTHER" id="PTHR33053:SF24">
    <property type="entry name" value="TRANSPOSASE DOMAIN-CONTAINING PROTEIN"/>
    <property type="match status" value="1"/>
</dbReference>
<dbReference type="AlphaFoldDB" id="A0A6G0XYA1"/>
<keyword evidence="2" id="KW-1185">Reference proteome</keyword>
<gene>
    <name evidence="1" type="ORF">FWK35_00029120</name>
</gene>
<evidence type="ECO:0008006" key="3">
    <source>
        <dbReference type="Google" id="ProtNLM"/>
    </source>
</evidence>
<evidence type="ECO:0000313" key="1">
    <source>
        <dbReference type="EMBL" id="KAF0745529.1"/>
    </source>
</evidence>